<organism evidence="2 3">
    <name type="scientific">Chrysodeixis includens</name>
    <name type="common">Soybean looper</name>
    <name type="synonym">Pseudoplusia includens</name>
    <dbReference type="NCBI Taxonomy" id="689277"/>
    <lineage>
        <taxon>Eukaryota</taxon>
        <taxon>Metazoa</taxon>
        <taxon>Ecdysozoa</taxon>
        <taxon>Arthropoda</taxon>
        <taxon>Hexapoda</taxon>
        <taxon>Insecta</taxon>
        <taxon>Pterygota</taxon>
        <taxon>Neoptera</taxon>
        <taxon>Endopterygota</taxon>
        <taxon>Lepidoptera</taxon>
        <taxon>Glossata</taxon>
        <taxon>Ditrysia</taxon>
        <taxon>Noctuoidea</taxon>
        <taxon>Noctuidae</taxon>
        <taxon>Plusiinae</taxon>
        <taxon>Chrysodeixis</taxon>
    </lineage>
</organism>
<gene>
    <name evidence="2" type="ORF">CINC_LOCUS5466</name>
</gene>
<feature type="compositionally biased region" description="Basic residues" evidence="1">
    <location>
        <begin position="1"/>
        <end position="15"/>
    </location>
</feature>
<dbReference type="OrthoDB" id="7485094at2759"/>
<keyword evidence="3" id="KW-1185">Reference proteome</keyword>
<proteinExistence type="predicted"/>
<dbReference type="Proteomes" id="UP001154114">
    <property type="component" value="Chromosome 2"/>
</dbReference>
<dbReference type="AlphaFoldDB" id="A0A9N8KYK0"/>
<reference evidence="2" key="1">
    <citation type="submission" date="2021-12" db="EMBL/GenBank/DDBJ databases">
        <authorList>
            <person name="King R."/>
        </authorList>
    </citation>
    <scope>NUCLEOTIDE SEQUENCE</scope>
</reference>
<feature type="compositionally biased region" description="Basic residues" evidence="1">
    <location>
        <begin position="99"/>
        <end position="108"/>
    </location>
</feature>
<evidence type="ECO:0000313" key="3">
    <source>
        <dbReference type="Proteomes" id="UP001154114"/>
    </source>
</evidence>
<feature type="region of interest" description="Disordered" evidence="1">
    <location>
        <begin position="99"/>
        <end position="166"/>
    </location>
</feature>
<feature type="region of interest" description="Disordered" evidence="1">
    <location>
        <begin position="50"/>
        <end position="70"/>
    </location>
</feature>
<feature type="compositionally biased region" description="Low complexity" evidence="1">
    <location>
        <begin position="121"/>
        <end position="130"/>
    </location>
</feature>
<accession>A0A9N8KYK0</accession>
<feature type="region of interest" description="Disordered" evidence="1">
    <location>
        <begin position="1"/>
        <end position="32"/>
    </location>
</feature>
<dbReference type="EMBL" id="LR824005">
    <property type="protein sequence ID" value="CAD0194612.1"/>
    <property type="molecule type" value="Genomic_DNA"/>
</dbReference>
<sequence length="196" mass="21311">MTKVKTSHAQKKRLARYSPCRPPLASSSDTLRTNCEARASPVAYIMKRSEAQTSNATGRHKKKMPRNESQSRAVLGARCVFGATALRAAGAGRVARALRRRSRLRHTGKSLPATPAPRAPPGASSPARAPLDVPADAPHASSRTSRRLTLPHAASSRRDVELLPPAPMPNTFPLQFESTCNRSRGKYLKRAFNVVK</sequence>
<evidence type="ECO:0000313" key="2">
    <source>
        <dbReference type="EMBL" id="CAD0194612.1"/>
    </source>
</evidence>
<protein>
    <submittedName>
        <fullName evidence="2">Uncharacterized protein</fullName>
    </submittedName>
</protein>
<evidence type="ECO:0000256" key="1">
    <source>
        <dbReference type="SAM" id="MobiDB-lite"/>
    </source>
</evidence>
<name>A0A9N8KYK0_CHRIL</name>